<evidence type="ECO:0008006" key="10">
    <source>
        <dbReference type="Google" id="ProtNLM"/>
    </source>
</evidence>
<dbReference type="GO" id="GO:0005640">
    <property type="term" value="C:nuclear outer membrane"/>
    <property type="evidence" value="ECO:0007669"/>
    <property type="project" value="UniProtKB-SubCell"/>
</dbReference>
<gene>
    <name evidence="8" type="ORF">FIBSPDRAFT_805753</name>
</gene>
<evidence type="ECO:0000256" key="3">
    <source>
        <dbReference type="ARBA" id="ARBA00022989"/>
    </source>
</evidence>
<dbReference type="Pfam" id="PF05705">
    <property type="entry name" value="DUF829"/>
    <property type="match status" value="1"/>
</dbReference>
<protein>
    <recommendedName>
        <fullName evidence="10">DUF829-domain-containing protein</fullName>
    </recommendedName>
</protein>
<dbReference type="InterPro" id="IPR029058">
    <property type="entry name" value="AB_hydrolase_fold"/>
</dbReference>
<dbReference type="OrthoDB" id="77878at2759"/>
<evidence type="ECO:0000256" key="7">
    <source>
        <dbReference type="SAM" id="Phobius"/>
    </source>
</evidence>
<dbReference type="PANTHER" id="PTHR12265:SF30">
    <property type="entry name" value="TRANSMEMBRANE PROTEIN 53"/>
    <property type="match status" value="1"/>
</dbReference>
<evidence type="ECO:0000256" key="4">
    <source>
        <dbReference type="ARBA" id="ARBA00023136"/>
    </source>
</evidence>
<evidence type="ECO:0000313" key="9">
    <source>
        <dbReference type="Proteomes" id="UP000076532"/>
    </source>
</evidence>
<evidence type="ECO:0000313" key="8">
    <source>
        <dbReference type="EMBL" id="KZP05435.1"/>
    </source>
</evidence>
<comment type="subcellular location">
    <subcellularLocation>
        <location evidence="6">Nucleus outer membrane</location>
        <topology evidence="6">Single-pass membrane protein</topology>
    </subcellularLocation>
</comment>
<evidence type="ECO:0000256" key="6">
    <source>
        <dbReference type="ARBA" id="ARBA00034303"/>
    </source>
</evidence>
<dbReference type="Proteomes" id="UP000076532">
    <property type="component" value="Unassembled WGS sequence"/>
</dbReference>
<evidence type="ECO:0000256" key="5">
    <source>
        <dbReference type="ARBA" id="ARBA00023242"/>
    </source>
</evidence>
<keyword evidence="9" id="KW-1185">Reference proteome</keyword>
<dbReference type="EMBL" id="KV417839">
    <property type="protein sequence ID" value="KZP05435.1"/>
    <property type="molecule type" value="Genomic_DNA"/>
</dbReference>
<keyword evidence="4 7" id="KW-0472">Membrane</keyword>
<dbReference type="InterPro" id="IPR008547">
    <property type="entry name" value="DUF829_TMEM53"/>
</dbReference>
<sequence>MGSQIPHLLKYMEHYTKLYPRACLILVKSPQALAFQGHSSRKASVAPAIDLLKREGMFGPHAPSLLVHAFSNGGGFQLVELSHMLRDTEIVGPRPPVAIIFDSMPGLMDLRGTFRALTAPVKSKPLKYVIFLPFAFVYYAFAFVALLTRTVPMIDALRNSLNEERLLPWTTKNTPRLYIFSDTDKLVQHGAVLEHIVRANGLGLNVKGVEFKGSPHVAHVRQDPATYWKAVEDTWNEATRGSVEG</sequence>
<feature type="transmembrane region" description="Helical" evidence="7">
    <location>
        <begin position="128"/>
        <end position="148"/>
    </location>
</feature>
<comment type="similarity">
    <text evidence="1">Belongs to the TMEM53 family.</text>
</comment>
<accession>A0A167VW45</accession>
<keyword evidence="2 7" id="KW-0812">Transmembrane</keyword>
<organism evidence="8 9">
    <name type="scientific">Athelia psychrophila</name>
    <dbReference type="NCBI Taxonomy" id="1759441"/>
    <lineage>
        <taxon>Eukaryota</taxon>
        <taxon>Fungi</taxon>
        <taxon>Dikarya</taxon>
        <taxon>Basidiomycota</taxon>
        <taxon>Agaricomycotina</taxon>
        <taxon>Agaricomycetes</taxon>
        <taxon>Agaricomycetidae</taxon>
        <taxon>Atheliales</taxon>
        <taxon>Atheliaceae</taxon>
        <taxon>Athelia</taxon>
    </lineage>
</organism>
<proteinExistence type="inferred from homology"/>
<keyword evidence="3 7" id="KW-1133">Transmembrane helix</keyword>
<dbReference type="AlphaFoldDB" id="A0A167VW45"/>
<dbReference type="PANTHER" id="PTHR12265">
    <property type="entry name" value="TRANSMEMBRANE PROTEIN 53"/>
    <property type="match status" value="1"/>
</dbReference>
<dbReference type="SUPFAM" id="SSF53474">
    <property type="entry name" value="alpha/beta-Hydrolases"/>
    <property type="match status" value="1"/>
</dbReference>
<evidence type="ECO:0000256" key="1">
    <source>
        <dbReference type="ARBA" id="ARBA00007387"/>
    </source>
</evidence>
<keyword evidence="5" id="KW-0539">Nucleus</keyword>
<reference evidence="8 9" key="1">
    <citation type="journal article" date="2016" name="Mol. Biol. Evol.">
        <title>Comparative Genomics of Early-Diverging Mushroom-Forming Fungi Provides Insights into the Origins of Lignocellulose Decay Capabilities.</title>
        <authorList>
            <person name="Nagy L.G."/>
            <person name="Riley R."/>
            <person name="Tritt A."/>
            <person name="Adam C."/>
            <person name="Daum C."/>
            <person name="Floudas D."/>
            <person name="Sun H."/>
            <person name="Yadav J.S."/>
            <person name="Pangilinan J."/>
            <person name="Larsson K.H."/>
            <person name="Matsuura K."/>
            <person name="Barry K."/>
            <person name="Labutti K."/>
            <person name="Kuo R."/>
            <person name="Ohm R.A."/>
            <person name="Bhattacharya S.S."/>
            <person name="Shirouzu T."/>
            <person name="Yoshinaga Y."/>
            <person name="Martin F.M."/>
            <person name="Grigoriev I.V."/>
            <person name="Hibbett D.S."/>
        </authorList>
    </citation>
    <scope>NUCLEOTIDE SEQUENCE [LARGE SCALE GENOMIC DNA]</scope>
    <source>
        <strain evidence="8 9">CBS 109695</strain>
    </source>
</reference>
<evidence type="ECO:0000256" key="2">
    <source>
        <dbReference type="ARBA" id="ARBA00022692"/>
    </source>
</evidence>
<name>A0A167VW45_9AGAM</name>